<protein>
    <recommendedName>
        <fullName evidence="2">DUF7730 domain-containing protein</fullName>
    </recommendedName>
</protein>
<dbReference type="Pfam" id="PF24864">
    <property type="entry name" value="DUF7730"/>
    <property type="match status" value="1"/>
</dbReference>
<dbReference type="AlphaFoldDB" id="A0A8K0R7A6"/>
<reference evidence="3" key="1">
    <citation type="journal article" date="2021" name="Nat. Commun.">
        <title>Genetic determinants of endophytism in the Arabidopsis root mycobiome.</title>
        <authorList>
            <person name="Mesny F."/>
            <person name="Miyauchi S."/>
            <person name="Thiergart T."/>
            <person name="Pickel B."/>
            <person name="Atanasova L."/>
            <person name="Karlsson M."/>
            <person name="Huettel B."/>
            <person name="Barry K.W."/>
            <person name="Haridas S."/>
            <person name="Chen C."/>
            <person name="Bauer D."/>
            <person name="Andreopoulos W."/>
            <person name="Pangilinan J."/>
            <person name="LaButti K."/>
            <person name="Riley R."/>
            <person name="Lipzen A."/>
            <person name="Clum A."/>
            <person name="Drula E."/>
            <person name="Henrissat B."/>
            <person name="Kohler A."/>
            <person name="Grigoriev I.V."/>
            <person name="Martin F.M."/>
            <person name="Hacquard S."/>
        </authorList>
    </citation>
    <scope>NUCLEOTIDE SEQUENCE</scope>
    <source>
        <strain evidence="3">MPI-SDFR-AT-0120</strain>
    </source>
</reference>
<evidence type="ECO:0000313" key="4">
    <source>
        <dbReference type="Proteomes" id="UP000813461"/>
    </source>
</evidence>
<comment type="caution">
    <text evidence="3">The sequence shown here is derived from an EMBL/GenBank/DDBJ whole genome shotgun (WGS) entry which is preliminary data.</text>
</comment>
<dbReference type="Proteomes" id="UP000813461">
    <property type="component" value="Unassembled WGS sequence"/>
</dbReference>
<proteinExistence type="predicted"/>
<evidence type="ECO:0000259" key="2">
    <source>
        <dbReference type="Pfam" id="PF24864"/>
    </source>
</evidence>
<feature type="domain" description="DUF7730" evidence="2">
    <location>
        <begin position="135"/>
        <end position="194"/>
    </location>
</feature>
<dbReference type="InterPro" id="IPR056632">
    <property type="entry name" value="DUF7730"/>
</dbReference>
<keyword evidence="4" id="KW-1185">Reference proteome</keyword>
<name>A0A8K0R7A6_9PLEO</name>
<dbReference type="OrthoDB" id="5413827at2759"/>
<evidence type="ECO:0000256" key="1">
    <source>
        <dbReference type="SAM" id="MobiDB-lite"/>
    </source>
</evidence>
<accession>A0A8K0R7A6</accession>
<evidence type="ECO:0000313" key="3">
    <source>
        <dbReference type="EMBL" id="KAH7086736.1"/>
    </source>
</evidence>
<organism evidence="3 4">
    <name type="scientific">Paraphoma chrysanthemicola</name>
    <dbReference type="NCBI Taxonomy" id="798071"/>
    <lineage>
        <taxon>Eukaryota</taxon>
        <taxon>Fungi</taxon>
        <taxon>Dikarya</taxon>
        <taxon>Ascomycota</taxon>
        <taxon>Pezizomycotina</taxon>
        <taxon>Dothideomycetes</taxon>
        <taxon>Pleosporomycetidae</taxon>
        <taxon>Pleosporales</taxon>
        <taxon>Pleosporineae</taxon>
        <taxon>Phaeosphaeriaceae</taxon>
        <taxon>Paraphoma</taxon>
    </lineage>
</organism>
<feature type="region of interest" description="Disordered" evidence="1">
    <location>
        <begin position="17"/>
        <end position="43"/>
    </location>
</feature>
<sequence length="280" mass="33106">MPWKSPKEIYKRYKLHRDKKKRVKSFQNHSDPSPPAITRTDSKVDPIVEFSRKEIVLKTSTPIRPGPPLKHKEPVVDLWDLVDSQRRRITARNQRESPFLRLPPECRNLIYEHALGGRTYRFKDAVHRSHAVIDTKGEHHILGLLYVCHQIYSEASLFPYSLNTFSFREFEHSLMPFLAHRRLAHTRAITSIELVTYQAARMWAAPDVFAADFRELEETEMFWRLPNLREVRVVVDLNVSLYVVYGTRDFDFRVIRQAQVDLEEVIEKLNPLVLVRFFWA</sequence>
<gene>
    <name evidence="3" type="ORF">FB567DRAFT_50316</name>
</gene>
<dbReference type="PANTHER" id="PTHR38790:SF4">
    <property type="entry name" value="2EXR DOMAIN-CONTAINING PROTEIN"/>
    <property type="match status" value="1"/>
</dbReference>
<dbReference type="PANTHER" id="PTHR38790">
    <property type="entry name" value="2EXR DOMAIN-CONTAINING PROTEIN-RELATED"/>
    <property type="match status" value="1"/>
</dbReference>
<dbReference type="EMBL" id="JAGMVJ010000010">
    <property type="protein sequence ID" value="KAH7086736.1"/>
    <property type="molecule type" value="Genomic_DNA"/>
</dbReference>